<accession>A0A8J2SX35</accession>
<dbReference type="GO" id="GO:0042026">
    <property type="term" value="P:protein refolding"/>
    <property type="evidence" value="ECO:0007669"/>
    <property type="project" value="TreeGrafter"/>
</dbReference>
<protein>
    <recommendedName>
        <fullName evidence="3">J domain-containing protein</fullName>
    </recommendedName>
</protein>
<feature type="region of interest" description="Disordered" evidence="1">
    <location>
        <begin position="100"/>
        <end position="147"/>
    </location>
</feature>
<feature type="compositionally biased region" description="Low complexity" evidence="1">
    <location>
        <begin position="290"/>
        <end position="323"/>
    </location>
</feature>
<gene>
    <name evidence="4" type="ORF">PECAL_5P13170</name>
</gene>
<dbReference type="Proteomes" id="UP000789595">
    <property type="component" value="Unassembled WGS sequence"/>
</dbReference>
<dbReference type="GO" id="GO:0005737">
    <property type="term" value="C:cytoplasm"/>
    <property type="evidence" value="ECO:0007669"/>
    <property type="project" value="TreeGrafter"/>
</dbReference>
<name>A0A8J2SX35_9STRA</name>
<dbReference type="InterPro" id="IPR001623">
    <property type="entry name" value="DnaJ_domain"/>
</dbReference>
<dbReference type="AlphaFoldDB" id="A0A8J2SX35"/>
<organism evidence="4 5">
    <name type="scientific">Pelagomonas calceolata</name>
    <dbReference type="NCBI Taxonomy" id="35677"/>
    <lineage>
        <taxon>Eukaryota</taxon>
        <taxon>Sar</taxon>
        <taxon>Stramenopiles</taxon>
        <taxon>Ochrophyta</taxon>
        <taxon>Pelagophyceae</taxon>
        <taxon>Pelagomonadales</taxon>
        <taxon>Pelagomonadaceae</taxon>
        <taxon>Pelagomonas</taxon>
    </lineage>
</organism>
<evidence type="ECO:0000259" key="3">
    <source>
        <dbReference type="PROSITE" id="PS50076"/>
    </source>
</evidence>
<dbReference type="OrthoDB" id="376357at2759"/>
<reference evidence="4" key="1">
    <citation type="submission" date="2021-11" db="EMBL/GenBank/DDBJ databases">
        <authorList>
            <consortium name="Genoscope - CEA"/>
            <person name="William W."/>
        </authorList>
    </citation>
    <scope>NUCLEOTIDE SEQUENCE</scope>
</reference>
<evidence type="ECO:0000313" key="4">
    <source>
        <dbReference type="EMBL" id="CAH0376711.1"/>
    </source>
</evidence>
<evidence type="ECO:0000313" key="5">
    <source>
        <dbReference type="Proteomes" id="UP000789595"/>
    </source>
</evidence>
<dbReference type="InterPro" id="IPR036869">
    <property type="entry name" value="J_dom_sf"/>
</dbReference>
<feature type="chain" id="PRO_5035279824" description="J domain-containing protein" evidence="2">
    <location>
        <begin position="16"/>
        <end position="380"/>
    </location>
</feature>
<dbReference type="Pfam" id="PF00226">
    <property type="entry name" value="DnaJ"/>
    <property type="match status" value="1"/>
</dbReference>
<feature type="compositionally biased region" description="Basic and acidic residues" evidence="1">
    <location>
        <begin position="333"/>
        <end position="347"/>
    </location>
</feature>
<evidence type="ECO:0000256" key="1">
    <source>
        <dbReference type="SAM" id="MobiDB-lite"/>
    </source>
</evidence>
<evidence type="ECO:0000256" key="2">
    <source>
        <dbReference type="SAM" id="SignalP"/>
    </source>
</evidence>
<feature type="compositionally biased region" description="Basic and acidic residues" evidence="1">
    <location>
        <begin position="361"/>
        <end position="374"/>
    </location>
</feature>
<dbReference type="PANTHER" id="PTHR43096">
    <property type="entry name" value="DNAJ HOMOLOG 1, MITOCHONDRIAL-RELATED"/>
    <property type="match status" value="1"/>
</dbReference>
<dbReference type="SUPFAM" id="SSF46565">
    <property type="entry name" value="Chaperone J-domain"/>
    <property type="match status" value="1"/>
</dbReference>
<dbReference type="EMBL" id="CAKKNE010000005">
    <property type="protein sequence ID" value="CAH0376711.1"/>
    <property type="molecule type" value="Genomic_DNA"/>
</dbReference>
<dbReference type="Gene3D" id="1.10.287.110">
    <property type="entry name" value="DnaJ domain"/>
    <property type="match status" value="1"/>
</dbReference>
<feature type="compositionally biased region" description="Pro residues" evidence="1">
    <location>
        <begin position="107"/>
        <end position="121"/>
    </location>
</feature>
<feature type="domain" description="J" evidence="3">
    <location>
        <begin position="39"/>
        <end position="103"/>
    </location>
</feature>
<comment type="caution">
    <text evidence="4">The sequence shown here is derived from an EMBL/GenBank/DDBJ whole genome shotgun (WGS) entry which is preliminary data.</text>
</comment>
<dbReference type="GO" id="GO:0051082">
    <property type="term" value="F:unfolded protein binding"/>
    <property type="evidence" value="ECO:0007669"/>
    <property type="project" value="TreeGrafter"/>
</dbReference>
<keyword evidence="5" id="KW-1185">Reference proteome</keyword>
<proteinExistence type="predicted"/>
<sequence>MASSLFALLVAGAAGFVAPPRRRCAAAPSLMPRRSFEGDPFEILGVGPDATKTELRKAFRKKALKTHPDVNDSPEAAAEFAKIQGAYDTLSDPDRRRAWERAKRSGAPPPRSSGRRPPPGYKPRSERSKDSYWSGPPPGYSQTPYGYDDAGGDSWGSIFGDLLRGVASNPKGTIRGAVSDLLDVLEATADSSINTEFATEKEWAAAVADAEKLGDRLEKMLRDDLIPNLAAAKAEEKAARVDKSADIDFLLEKTAEAAGLDAKKRACEKQIRNARREVEALRRAGPPTGSSSSYRSSSSSSSTYRSSRPSSSSTYRSAPRPRATAPPPPSSADKQRRLDDELEELKKVPPHKRRRPPPSPSKERRVDDELDALKKKLGKK</sequence>
<keyword evidence="2" id="KW-0732">Signal</keyword>
<dbReference type="PRINTS" id="PR00625">
    <property type="entry name" value="JDOMAIN"/>
</dbReference>
<feature type="signal peptide" evidence="2">
    <location>
        <begin position="1"/>
        <end position="15"/>
    </location>
</feature>
<dbReference type="PROSITE" id="PS50076">
    <property type="entry name" value="DNAJ_2"/>
    <property type="match status" value="1"/>
</dbReference>
<dbReference type="PANTHER" id="PTHR43096:SF58">
    <property type="entry name" value="CHAPERONE DNAJ-DOMAIN SUPERFAMILY PROTEIN"/>
    <property type="match status" value="1"/>
</dbReference>
<dbReference type="CDD" id="cd06257">
    <property type="entry name" value="DnaJ"/>
    <property type="match status" value="1"/>
</dbReference>
<feature type="region of interest" description="Disordered" evidence="1">
    <location>
        <begin position="277"/>
        <end position="380"/>
    </location>
</feature>
<dbReference type="SMART" id="SM00271">
    <property type="entry name" value="DnaJ"/>
    <property type="match status" value="1"/>
</dbReference>